<dbReference type="Pfam" id="PF13419">
    <property type="entry name" value="HAD_2"/>
    <property type="match status" value="1"/>
</dbReference>
<dbReference type="NCBIfam" id="TIGR01509">
    <property type="entry name" value="HAD-SF-IA-v3"/>
    <property type="match status" value="1"/>
</dbReference>
<evidence type="ECO:0000256" key="3">
    <source>
        <dbReference type="ARBA" id="ARBA00022723"/>
    </source>
</evidence>
<dbReference type="CDD" id="cd07505">
    <property type="entry name" value="HAD_BPGM-like"/>
    <property type="match status" value="1"/>
</dbReference>
<dbReference type="Gene3D" id="1.10.150.240">
    <property type="entry name" value="Putative phosphatase, domain 2"/>
    <property type="match status" value="1"/>
</dbReference>
<keyword evidence="6" id="KW-0378">Hydrolase</keyword>
<dbReference type="InterPro" id="IPR036412">
    <property type="entry name" value="HAD-like_sf"/>
</dbReference>
<dbReference type="InterPro" id="IPR006439">
    <property type="entry name" value="HAD-SF_hydro_IA"/>
</dbReference>
<dbReference type="Gene3D" id="3.40.50.1000">
    <property type="entry name" value="HAD superfamily/HAD-like"/>
    <property type="match status" value="1"/>
</dbReference>
<keyword evidence="3" id="KW-0479">Metal-binding</keyword>
<dbReference type="InterPro" id="IPR023198">
    <property type="entry name" value="PGP-like_dom2"/>
</dbReference>
<dbReference type="EMBL" id="LCEK01000005">
    <property type="protein sequence ID" value="KKS72721.1"/>
    <property type="molecule type" value="Genomic_DNA"/>
</dbReference>
<dbReference type="GO" id="GO:0016787">
    <property type="term" value="F:hydrolase activity"/>
    <property type="evidence" value="ECO:0007669"/>
    <property type="project" value="UniProtKB-KW"/>
</dbReference>
<sequence length="194" mass="21786">MPIHKHAWREFCARKNIVLTDDDFRNKVSGLRNDQICKNLFGDDISDEDIEAYAAEKEAVYREIYKPYIKEVPGLTNVLERLKEKNLKLAIATTAPKENRKFVLEALNMQDSFDIILGEEDVQKGKPNPEIYLKTAGLLKVDPTTCLVFEDSPVGVASAKNAGMTVVGITTSHSAEELKDADIIIEDFTELELV</sequence>
<accession>A0A0G1DPI1</accession>
<comment type="cofactor">
    <cofactor evidence="1">
        <name>Mg(2+)</name>
        <dbReference type="ChEBI" id="CHEBI:18420"/>
    </cofactor>
</comment>
<keyword evidence="5" id="KW-0119">Carbohydrate metabolism</keyword>
<evidence type="ECO:0000313" key="6">
    <source>
        <dbReference type="EMBL" id="KKS72721.1"/>
    </source>
</evidence>
<comment type="similarity">
    <text evidence="2">Belongs to the HAD-like hydrolase superfamily. CbbY/CbbZ/Gph/YieH family.</text>
</comment>
<dbReference type="Proteomes" id="UP000033867">
    <property type="component" value="Unassembled WGS sequence"/>
</dbReference>
<dbReference type="AlphaFoldDB" id="A0A0G1DPI1"/>
<evidence type="ECO:0000256" key="1">
    <source>
        <dbReference type="ARBA" id="ARBA00001946"/>
    </source>
</evidence>
<dbReference type="PANTHER" id="PTHR46193">
    <property type="entry name" value="6-PHOSPHOGLUCONATE PHOSPHATASE"/>
    <property type="match status" value="1"/>
</dbReference>
<evidence type="ECO:0000256" key="2">
    <source>
        <dbReference type="ARBA" id="ARBA00006171"/>
    </source>
</evidence>
<gene>
    <name evidence="6" type="ORF">UV42_C0005G0038</name>
</gene>
<dbReference type="InterPro" id="IPR041492">
    <property type="entry name" value="HAD_2"/>
</dbReference>
<dbReference type="GO" id="GO:0046872">
    <property type="term" value="F:metal ion binding"/>
    <property type="evidence" value="ECO:0007669"/>
    <property type="project" value="UniProtKB-KW"/>
</dbReference>
<comment type="caution">
    <text evidence="6">The sequence shown here is derived from an EMBL/GenBank/DDBJ whole genome shotgun (WGS) entry which is preliminary data.</text>
</comment>
<dbReference type="NCBIfam" id="TIGR01549">
    <property type="entry name" value="HAD-SF-IA-v1"/>
    <property type="match status" value="1"/>
</dbReference>
<dbReference type="InterPro" id="IPR023214">
    <property type="entry name" value="HAD_sf"/>
</dbReference>
<reference evidence="6 7" key="1">
    <citation type="journal article" date="2015" name="Nature">
        <title>rRNA introns, odd ribosomes, and small enigmatic genomes across a large radiation of phyla.</title>
        <authorList>
            <person name="Brown C.T."/>
            <person name="Hug L.A."/>
            <person name="Thomas B.C."/>
            <person name="Sharon I."/>
            <person name="Castelle C.J."/>
            <person name="Singh A."/>
            <person name="Wilkins M.J."/>
            <person name="Williams K.H."/>
            <person name="Banfield J.F."/>
        </authorList>
    </citation>
    <scope>NUCLEOTIDE SEQUENCE [LARGE SCALE GENOMIC DNA]</scope>
</reference>
<name>A0A0G1DPI1_9BACT</name>
<evidence type="ECO:0000256" key="5">
    <source>
        <dbReference type="ARBA" id="ARBA00023277"/>
    </source>
</evidence>
<proteinExistence type="inferred from homology"/>
<organism evidence="6 7">
    <name type="scientific">Candidatus Magasanikbacteria bacterium GW2011_GWE2_42_7</name>
    <dbReference type="NCBI Taxonomy" id="1619052"/>
    <lineage>
        <taxon>Bacteria</taxon>
        <taxon>Candidatus Magasanikiibacteriota</taxon>
    </lineage>
</organism>
<dbReference type="PRINTS" id="PR00413">
    <property type="entry name" value="HADHALOGNASE"/>
</dbReference>
<evidence type="ECO:0000313" key="7">
    <source>
        <dbReference type="Proteomes" id="UP000033867"/>
    </source>
</evidence>
<protein>
    <submittedName>
        <fullName evidence="6">HAD-superfamily hydrolase, subfamily IA, variant 3</fullName>
    </submittedName>
</protein>
<dbReference type="InterPro" id="IPR051600">
    <property type="entry name" value="Beta-PGM-like"/>
</dbReference>
<dbReference type="PANTHER" id="PTHR46193:SF18">
    <property type="entry name" value="HEXITOL PHOSPHATASE B"/>
    <property type="match status" value="1"/>
</dbReference>
<dbReference type="SUPFAM" id="SSF56784">
    <property type="entry name" value="HAD-like"/>
    <property type="match status" value="1"/>
</dbReference>
<keyword evidence="4" id="KW-0460">Magnesium</keyword>
<evidence type="ECO:0000256" key="4">
    <source>
        <dbReference type="ARBA" id="ARBA00022842"/>
    </source>
</evidence>